<accession>A0ABQ9HUG8</accession>
<dbReference type="EMBL" id="JARBHB010000003">
    <property type="protein sequence ID" value="KAJ8888033.1"/>
    <property type="molecule type" value="Genomic_DNA"/>
</dbReference>
<evidence type="ECO:0000313" key="1">
    <source>
        <dbReference type="EMBL" id="KAJ8888033.1"/>
    </source>
</evidence>
<proteinExistence type="predicted"/>
<evidence type="ECO:0008006" key="3">
    <source>
        <dbReference type="Google" id="ProtNLM"/>
    </source>
</evidence>
<dbReference type="Proteomes" id="UP001159363">
    <property type="component" value="Chromosome 3"/>
</dbReference>
<sequence length="319" mass="35519">MDPCYFQDDNVRCHVSRATMQWYADNNVRRLDWPAQSPDLNPIEHLWDELDSITPLDCQRIKECVTLSDDCKASLISKVLALSRSVFTHKTPYDRLKWCQERKLSIKASERDNAPKIFSSLKAGDVSPDKCSEMCEIKLQSIHGLTSGNRQQSRSTSARQVSTGVWRAAASLAAQVGPCDKRASWRPRMRVAARIDRAPRISLPAAIQAGKISVAQSADTPPIWGVREALGSSPGQGLVLRSFREEHLSLVVRLLASQKGEQGSISVPVTHGFSQVGIVPDDAAGRRVFSVISRFPRPFIPALLHTRLNHPHWLSIPRC</sequence>
<protein>
    <recommendedName>
        <fullName evidence="3">Tc1-like transposase DDE domain-containing protein</fullName>
    </recommendedName>
</protein>
<organism evidence="1 2">
    <name type="scientific">Dryococelus australis</name>
    <dbReference type="NCBI Taxonomy" id="614101"/>
    <lineage>
        <taxon>Eukaryota</taxon>
        <taxon>Metazoa</taxon>
        <taxon>Ecdysozoa</taxon>
        <taxon>Arthropoda</taxon>
        <taxon>Hexapoda</taxon>
        <taxon>Insecta</taxon>
        <taxon>Pterygota</taxon>
        <taxon>Neoptera</taxon>
        <taxon>Polyneoptera</taxon>
        <taxon>Phasmatodea</taxon>
        <taxon>Verophasmatodea</taxon>
        <taxon>Anareolatae</taxon>
        <taxon>Phasmatidae</taxon>
        <taxon>Eurycanthinae</taxon>
        <taxon>Dryococelus</taxon>
    </lineage>
</organism>
<reference evidence="1 2" key="1">
    <citation type="submission" date="2023-02" db="EMBL/GenBank/DDBJ databases">
        <title>LHISI_Scaffold_Assembly.</title>
        <authorList>
            <person name="Stuart O.P."/>
            <person name="Cleave R."/>
            <person name="Magrath M.J.L."/>
            <person name="Mikheyev A.S."/>
        </authorList>
    </citation>
    <scope>NUCLEOTIDE SEQUENCE [LARGE SCALE GENOMIC DNA]</scope>
    <source>
        <strain evidence="1">Daus_M_001</strain>
        <tissue evidence="1">Leg muscle</tissue>
    </source>
</reference>
<gene>
    <name evidence="1" type="ORF">PR048_007518</name>
</gene>
<name>A0ABQ9HUG8_9NEOP</name>
<dbReference type="InterPro" id="IPR036397">
    <property type="entry name" value="RNaseH_sf"/>
</dbReference>
<evidence type="ECO:0000313" key="2">
    <source>
        <dbReference type="Proteomes" id="UP001159363"/>
    </source>
</evidence>
<dbReference type="Gene3D" id="3.30.420.10">
    <property type="entry name" value="Ribonuclease H-like superfamily/Ribonuclease H"/>
    <property type="match status" value="1"/>
</dbReference>
<keyword evidence="2" id="KW-1185">Reference proteome</keyword>
<comment type="caution">
    <text evidence="1">The sequence shown here is derived from an EMBL/GenBank/DDBJ whole genome shotgun (WGS) entry which is preliminary data.</text>
</comment>